<evidence type="ECO:0000259" key="2">
    <source>
        <dbReference type="Pfam" id="PF01814"/>
    </source>
</evidence>
<comment type="caution">
    <text evidence="3">The sequence shown here is derived from an EMBL/GenBank/DDBJ whole genome shotgun (WGS) entry which is preliminary data.</text>
</comment>
<organism evidence="3 4">
    <name type="scientific">Abyssibacter profundi</name>
    <dbReference type="NCBI Taxonomy" id="2182787"/>
    <lineage>
        <taxon>Bacteria</taxon>
        <taxon>Pseudomonadati</taxon>
        <taxon>Pseudomonadota</taxon>
        <taxon>Gammaproteobacteria</taxon>
        <taxon>Chromatiales</taxon>
        <taxon>Oceanococcaceae</taxon>
        <taxon>Abyssibacter</taxon>
    </lineage>
</organism>
<dbReference type="Gene3D" id="1.20.120.520">
    <property type="entry name" value="nmb1532 protein domain like"/>
    <property type="match status" value="1"/>
</dbReference>
<sequence>MSIHQPIPVDSIKEDETKAHQRPHDDVLGRVLEDHAEIKRRFNAISRAGSVADKREALHALIHKLVVHETAEQEILHPLTRSASNGADVAERRIEEESQAEELLARLERLDVDDPEFDSLITRLRDDVIQHAEAEEHTEFPKIEQSVSPDKLESLASIYRAAEATAPTRPHPNGPTSAAGNLALGPLVAIADRARDAIRQARKQ</sequence>
<dbReference type="AlphaFoldDB" id="A0A363UJV3"/>
<gene>
    <name evidence="3" type="ORF">DEH80_11430</name>
</gene>
<dbReference type="EMBL" id="QEQK01000009">
    <property type="protein sequence ID" value="PWN55708.1"/>
    <property type="molecule type" value="Genomic_DNA"/>
</dbReference>
<accession>A0A363UJV3</accession>
<proteinExistence type="predicted"/>
<dbReference type="PANTHER" id="PTHR35585">
    <property type="entry name" value="HHE DOMAIN PROTEIN (AFU_ORTHOLOGUE AFUA_4G00730)"/>
    <property type="match status" value="1"/>
</dbReference>
<dbReference type="PANTHER" id="PTHR35585:SF1">
    <property type="entry name" value="HHE DOMAIN PROTEIN (AFU_ORTHOLOGUE AFUA_4G00730)"/>
    <property type="match status" value="1"/>
</dbReference>
<dbReference type="CDD" id="cd12108">
    <property type="entry name" value="Hr-like"/>
    <property type="match status" value="1"/>
</dbReference>
<reference evidence="3 4" key="1">
    <citation type="submission" date="2018-05" db="EMBL/GenBank/DDBJ databases">
        <title>Abyssibacter profundi OUC007T gen. nov., sp. nov, a marine bacterium isolated from seawater of the Mariana Trench.</title>
        <authorList>
            <person name="Zhou S."/>
        </authorList>
    </citation>
    <scope>NUCLEOTIDE SEQUENCE [LARGE SCALE GENOMIC DNA]</scope>
    <source>
        <strain evidence="3 4">OUC007</strain>
    </source>
</reference>
<evidence type="ECO:0000313" key="4">
    <source>
        <dbReference type="Proteomes" id="UP000251800"/>
    </source>
</evidence>
<evidence type="ECO:0000256" key="1">
    <source>
        <dbReference type="SAM" id="MobiDB-lite"/>
    </source>
</evidence>
<dbReference type="Proteomes" id="UP000251800">
    <property type="component" value="Unassembled WGS sequence"/>
</dbReference>
<feature type="compositionally biased region" description="Basic and acidic residues" evidence="1">
    <location>
        <begin position="11"/>
        <end position="24"/>
    </location>
</feature>
<dbReference type="InterPro" id="IPR012312">
    <property type="entry name" value="Hemerythrin-like"/>
</dbReference>
<dbReference type="OrthoDB" id="9793637at2"/>
<protein>
    <submittedName>
        <fullName evidence="3">Hemerythrin</fullName>
    </submittedName>
</protein>
<name>A0A363UJV3_9GAMM</name>
<dbReference type="RefSeq" id="WP_109720632.1">
    <property type="nucleotide sequence ID" value="NZ_QEQK01000009.1"/>
</dbReference>
<feature type="region of interest" description="Disordered" evidence="1">
    <location>
        <begin position="1"/>
        <end position="24"/>
    </location>
</feature>
<dbReference type="Pfam" id="PF01814">
    <property type="entry name" value="Hemerythrin"/>
    <property type="match status" value="1"/>
</dbReference>
<keyword evidence="4" id="KW-1185">Reference proteome</keyword>
<feature type="domain" description="Hemerythrin-like" evidence="2">
    <location>
        <begin position="31"/>
        <end position="143"/>
    </location>
</feature>
<feature type="region of interest" description="Disordered" evidence="1">
    <location>
        <begin position="162"/>
        <end position="181"/>
    </location>
</feature>
<evidence type="ECO:0000313" key="3">
    <source>
        <dbReference type="EMBL" id="PWN55708.1"/>
    </source>
</evidence>